<evidence type="ECO:0000313" key="3">
    <source>
        <dbReference type="EMBL" id="GAA2113871.1"/>
    </source>
</evidence>
<feature type="compositionally biased region" description="Gly residues" evidence="1">
    <location>
        <begin position="88"/>
        <end position="121"/>
    </location>
</feature>
<name>A0ABP5JDX6_9ACTN</name>
<evidence type="ECO:0008006" key="5">
    <source>
        <dbReference type="Google" id="ProtNLM"/>
    </source>
</evidence>
<keyword evidence="4" id="KW-1185">Reference proteome</keyword>
<accession>A0ABP5JDX6</accession>
<dbReference type="Proteomes" id="UP001500897">
    <property type="component" value="Unassembled WGS sequence"/>
</dbReference>
<comment type="caution">
    <text evidence="3">The sequence shown here is derived from an EMBL/GenBank/DDBJ whole genome shotgun (WGS) entry which is preliminary data.</text>
</comment>
<feature type="transmembrane region" description="Helical" evidence="2">
    <location>
        <begin position="54"/>
        <end position="75"/>
    </location>
</feature>
<feature type="region of interest" description="Disordered" evidence="1">
    <location>
        <begin position="1"/>
        <end position="48"/>
    </location>
</feature>
<proteinExistence type="predicted"/>
<organism evidence="3 4">
    <name type="scientific">Kitasatospora saccharophila</name>
    <dbReference type="NCBI Taxonomy" id="407973"/>
    <lineage>
        <taxon>Bacteria</taxon>
        <taxon>Bacillati</taxon>
        <taxon>Actinomycetota</taxon>
        <taxon>Actinomycetes</taxon>
        <taxon>Kitasatosporales</taxon>
        <taxon>Streptomycetaceae</taxon>
        <taxon>Kitasatospora</taxon>
    </lineage>
</organism>
<gene>
    <name evidence="3" type="ORF">GCM10009759_57730</name>
</gene>
<keyword evidence="2" id="KW-1133">Transmembrane helix</keyword>
<evidence type="ECO:0000313" key="4">
    <source>
        <dbReference type="Proteomes" id="UP001500897"/>
    </source>
</evidence>
<keyword evidence="2" id="KW-0472">Membrane</keyword>
<sequence length="301" mass="30771">MYQQPPGTPPGSVPPPPSFPPPGNYPPPPGYGPPGNYPPPGYGPPGPPRRPRTGLWVAIGLVAVLLVGGGAYALASKDGDGPAAAGQPSGGGTAAAHGAAGGTPGTGSGTGGGSGAGGGSGRTKPPAEQKLWQVQFPSSFLGMEHNEEVMGMLSGTLEAMRAAQPDADVAMEMYSGGQFGERFASVISVTQDQALSDGERAQAIQEAWTPQEGDSGTHTIYNDIQDVDPGPLGGTMQCAESISKRDQPDINGQQYFSGIQCIAIGVNTAIVYDESEVQSGLKISKTAEDLRQFRSQAEVPR</sequence>
<protein>
    <recommendedName>
        <fullName evidence="5">PknH-like protein</fullName>
    </recommendedName>
</protein>
<feature type="region of interest" description="Disordered" evidence="1">
    <location>
        <begin position="77"/>
        <end position="126"/>
    </location>
</feature>
<keyword evidence="2" id="KW-0812">Transmembrane</keyword>
<evidence type="ECO:0000256" key="1">
    <source>
        <dbReference type="SAM" id="MobiDB-lite"/>
    </source>
</evidence>
<evidence type="ECO:0000256" key="2">
    <source>
        <dbReference type="SAM" id="Phobius"/>
    </source>
</evidence>
<dbReference type="EMBL" id="BAAANS010000047">
    <property type="protein sequence ID" value="GAA2113871.1"/>
    <property type="molecule type" value="Genomic_DNA"/>
</dbReference>
<reference evidence="4" key="1">
    <citation type="journal article" date="2019" name="Int. J. Syst. Evol. Microbiol.">
        <title>The Global Catalogue of Microorganisms (GCM) 10K type strain sequencing project: providing services to taxonomists for standard genome sequencing and annotation.</title>
        <authorList>
            <consortium name="The Broad Institute Genomics Platform"/>
            <consortium name="The Broad Institute Genome Sequencing Center for Infectious Disease"/>
            <person name="Wu L."/>
            <person name="Ma J."/>
        </authorList>
    </citation>
    <scope>NUCLEOTIDE SEQUENCE [LARGE SCALE GENOMIC DNA]</scope>
    <source>
        <strain evidence="4">JCM 14559</strain>
    </source>
</reference>
<dbReference type="RefSeq" id="WP_344556188.1">
    <property type="nucleotide sequence ID" value="NZ_BAAANS010000047.1"/>
</dbReference>